<dbReference type="Pfam" id="PF01975">
    <property type="entry name" value="SurE"/>
    <property type="match status" value="1"/>
</dbReference>
<comment type="catalytic activity">
    <reaction evidence="1 9">
        <text>a ribonucleoside 5'-phosphate + H2O = a ribonucleoside + phosphate</text>
        <dbReference type="Rhea" id="RHEA:12484"/>
        <dbReference type="ChEBI" id="CHEBI:15377"/>
        <dbReference type="ChEBI" id="CHEBI:18254"/>
        <dbReference type="ChEBI" id="CHEBI:43474"/>
        <dbReference type="ChEBI" id="CHEBI:58043"/>
        <dbReference type="EC" id="3.1.3.5"/>
    </reaction>
</comment>
<sequence length="258" mass="28335">MKPSILLTNDDGYESRGLLALRDALSEIAQVVVVAPKNEKSACGHGITISSPLRIEQVGPDYYRVDDGTPSDCVCLAIPMYQKPFDLLISGINHGSNMGEDVLYSGTVAGAIEGTIHKIPSIAFSQCIKDRANFGSHDFSLAKKVACHLVGLIFKKGFPFVGQRKLLNVNVPQIPFEACKGIAITQKGVRLYENNVHLKKDPKGKQYCWLGLNPLKWEERSAETMSDFTAISQGFVSITPITLDMTSYADLKTLQEWV</sequence>
<dbReference type="NCBIfam" id="TIGR00087">
    <property type="entry name" value="surE"/>
    <property type="match status" value="1"/>
</dbReference>
<name>A0A553V1B2_9HELI</name>
<gene>
    <name evidence="9 11" type="primary">surE</name>
    <name evidence="11" type="ORF">FNE76_01775</name>
</gene>
<evidence type="ECO:0000259" key="10">
    <source>
        <dbReference type="Pfam" id="PF01975"/>
    </source>
</evidence>
<feature type="binding site" evidence="9">
    <location>
        <position position="11"/>
    </location>
    <ligand>
        <name>a divalent metal cation</name>
        <dbReference type="ChEBI" id="CHEBI:60240"/>
    </ligand>
</feature>
<comment type="function">
    <text evidence="9">Nucleotidase that shows phosphatase activity on nucleoside 5'-monophosphates.</text>
</comment>
<evidence type="ECO:0000256" key="8">
    <source>
        <dbReference type="ARBA" id="ARBA00022801"/>
    </source>
</evidence>
<dbReference type="PANTHER" id="PTHR30457">
    <property type="entry name" value="5'-NUCLEOTIDASE SURE"/>
    <property type="match status" value="1"/>
</dbReference>
<dbReference type="GO" id="GO:0004309">
    <property type="term" value="F:exopolyphosphatase activity"/>
    <property type="evidence" value="ECO:0007669"/>
    <property type="project" value="TreeGrafter"/>
</dbReference>
<dbReference type="InterPro" id="IPR002828">
    <property type="entry name" value="SurE-like_Pase/nucleotidase"/>
</dbReference>
<dbReference type="FunFam" id="3.40.1210.10:FF:000001">
    <property type="entry name" value="5'/3'-nucleotidase SurE"/>
    <property type="match status" value="1"/>
</dbReference>
<protein>
    <recommendedName>
        <fullName evidence="9">5'-nucleotidase SurE</fullName>
        <ecNumber evidence="9">3.1.3.5</ecNumber>
    </recommendedName>
    <alternativeName>
        <fullName evidence="9">Nucleoside 5'-monophosphate phosphohydrolase</fullName>
    </alternativeName>
</protein>
<evidence type="ECO:0000256" key="9">
    <source>
        <dbReference type="HAMAP-Rule" id="MF_00060"/>
    </source>
</evidence>
<dbReference type="GO" id="GO:0008253">
    <property type="term" value="F:5'-nucleotidase activity"/>
    <property type="evidence" value="ECO:0007669"/>
    <property type="project" value="UniProtKB-UniRule"/>
</dbReference>
<evidence type="ECO:0000256" key="7">
    <source>
        <dbReference type="ARBA" id="ARBA00022741"/>
    </source>
</evidence>
<reference evidence="12" key="2">
    <citation type="submission" date="2019-07" db="EMBL/GenBank/DDBJ databases">
        <title>Helicobacter labacensis sp. nov., Helicobacter mehlei sp. nov. and Helicobacter vulpis sp. nov., isolated from gastric mucosa of red fox (Vulpis vulpis).</title>
        <authorList>
            <person name="Papic B."/>
        </authorList>
    </citation>
    <scope>NUCLEOTIDE SEQUENCE [LARGE SCALE GENOMIC DNA]</scope>
    <source>
        <strain evidence="12">L8b</strain>
    </source>
</reference>
<evidence type="ECO:0000256" key="1">
    <source>
        <dbReference type="ARBA" id="ARBA00000815"/>
    </source>
</evidence>
<organism evidence="11 12">
    <name type="scientific">Helicobacter mehlei</name>
    <dbReference type="NCBI Taxonomy" id="2316080"/>
    <lineage>
        <taxon>Bacteria</taxon>
        <taxon>Pseudomonadati</taxon>
        <taxon>Campylobacterota</taxon>
        <taxon>Epsilonproteobacteria</taxon>
        <taxon>Campylobacterales</taxon>
        <taxon>Helicobacteraceae</taxon>
        <taxon>Helicobacter</taxon>
    </lineage>
</organism>
<dbReference type="Gene3D" id="3.40.1210.10">
    <property type="entry name" value="Survival protein SurE-like phosphatase/nucleotidase"/>
    <property type="match status" value="1"/>
</dbReference>
<comment type="caution">
    <text evidence="11">The sequence shown here is derived from an EMBL/GenBank/DDBJ whole genome shotgun (WGS) entry which is preliminary data.</text>
</comment>
<reference evidence="11 12" key="3">
    <citation type="submission" date="2019-07" db="EMBL/GenBank/DDBJ databases">
        <authorList>
            <person name="Papic B."/>
        </authorList>
    </citation>
    <scope>NUCLEOTIDE SEQUENCE [LARGE SCALE GENOMIC DNA]</scope>
    <source>
        <strain evidence="11 12">L8b</strain>
    </source>
</reference>
<keyword evidence="5 9" id="KW-0963">Cytoplasm</keyword>
<dbReference type="Proteomes" id="UP000319322">
    <property type="component" value="Unassembled WGS sequence"/>
</dbReference>
<dbReference type="GO" id="GO:0005737">
    <property type="term" value="C:cytoplasm"/>
    <property type="evidence" value="ECO:0007669"/>
    <property type="project" value="UniProtKB-SubCell"/>
</dbReference>
<dbReference type="SUPFAM" id="SSF64167">
    <property type="entry name" value="SurE-like"/>
    <property type="match status" value="1"/>
</dbReference>
<feature type="binding site" evidence="9">
    <location>
        <position position="93"/>
    </location>
    <ligand>
        <name>a divalent metal cation</name>
        <dbReference type="ChEBI" id="CHEBI:60240"/>
    </ligand>
</feature>
<dbReference type="EMBL" id="VKGC01000003">
    <property type="protein sequence ID" value="TSA86236.1"/>
    <property type="molecule type" value="Genomic_DNA"/>
</dbReference>
<dbReference type="GO" id="GO:0046872">
    <property type="term" value="F:metal ion binding"/>
    <property type="evidence" value="ECO:0007669"/>
    <property type="project" value="UniProtKB-UniRule"/>
</dbReference>
<dbReference type="AlphaFoldDB" id="A0A553V1B2"/>
<keyword evidence="8 9" id="KW-0378">Hydrolase</keyword>
<comment type="similarity">
    <text evidence="4 9">Belongs to the SurE nucleotidase family.</text>
</comment>
<comment type="subcellular location">
    <subcellularLocation>
        <location evidence="3 9">Cytoplasm</location>
    </subcellularLocation>
</comment>
<dbReference type="InterPro" id="IPR030048">
    <property type="entry name" value="SurE"/>
</dbReference>
<dbReference type="GO" id="GO:0008254">
    <property type="term" value="F:3'-nucleotidase activity"/>
    <property type="evidence" value="ECO:0007669"/>
    <property type="project" value="TreeGrafter"/>
</dbReference>
<dbReference type="GO" id="GO:0000166">
    <property type="term" value="F:nucleotide binding"/>
    <property type="evidence" value="ECO:0007669"/>
    <property type="project" value="UniProtKB-KW"/>
</dbReference>
<feature type="domain" description="Survival protein SurE-like phosphatase/nucleotidase" evidence="10">
    <location>
        <begin position="5"/>
        <end position="193"/>
    </location>
</feature>
<evidence type="ECO:0000313" key="12">
    <source>
        <dbReference type="Proteomes" id="UP000319322"/>
    </source>
</evidence>
<accession>A0A553V1B2</accession>
<feature type="binding site" evidence="9">
    <location>
        <position position="41"/>
    </location>
    <ligand>
        <name>a divalent metal cation</name>
        <dbReference type="ChEBI" id="CHEBI:60240"/>
    </ligand>
</feature>
<dbReference type="NCBIfam" id="NF001490">
    <property type="entry name" value="PRK00346.1-4"/>
    <property type="match status" value="1"/>
</dbReference>
<dbReference type="EC" id="3.1.3.5" evidence="9"/>
<proteinExistence type="inferred from homology"/>
<feature type="binding site" evidence="9">
    <location>
        <position position="10"/>
    </location>
    <ligand>
        <name>a divalent metal cation</name>
        <dbReference type="ChEBI" id="CHEBI:60240"/>
    </ligand>
</feature>
<comment type="cofactor">
    <cofactor evidence="2">
        <name>Mg(2+)</name>
        <dbReference type="ChEBI" id="CHEBI:18420"/>
    </cofactor>
</comment>
<evidence type="ECO:0000256" key="3">
    <source>
        <dbReference type="ARBA" id="ARBA00004496"/>
    </source>
</evidence>
<comment type="cofactor">
    <cofactor evidence="9">
        <name>a divalent metal cation</name>
        <dbReference type="ChEBI" id="CHEBI:60240"/>
    </cofactor>
    <text evidence="9">Binds 1 divalent metal cation per subunit.</text>
</comment>
<evidence type="ECO:0000256" key="6">
    <source>
        <dbReference type="ARBA" id="ARBA00022723"/>
    </source>
</evidence>
<dbReference type="InterPro" id="IPR036523">
    <property type="entry name" value="SurE-like_sf"/>
</dbReference>
<dbReference type="HAMAP" id="MF_00060">
    <property type="entry name" value="SurE"/>
    <property type="match status" value="1"/>
</dbReference>
<evidence type="ECO:0000256" key="5">
    <source>
        <dbReference type="ARBA" id="ARBA00022490"/>
    </source>
</evidence>
<evidence type="ECO:0000256" key="2">
    <source>
        <dbReference type="ARBA" id="ARBA00001946"/>
    </source>
</evidence>
<dbReference type="NCBIfam" id="NF001494">
    <property type="entry name" value="PRK00346.2-4"/>
    <property type="match status" value="1"/>
</dbReference>
<evidence type="ECO:0000313" key="11">
    <source>
        <dbReference type="EMBL" id="TSA86236.1"/>
    </source>
</evidence>
<dbReference type="PANTHER" id="PTHR30457:SF12">
    <property type="entry name" value="5'_3'-NUCLEOTIDASE SURE"/>
    <property type="match status" value="1"/>
</dbReference>
<reference evidence="11 12" key="1">
    <citation type="submission" date="2019-07" db="EMBL/GenBank/DDBJ databases">
        <title>Helicobacter labacensis sp. nov., Helicobacter mehlei sp. nov. and Helicobacter vulpis sp. nov., isolated from gastric mucosa of red fox (Vulpis vulpis).</title>
        <authorList>
            <person name="Kusar D."/>
            <person name="Gruntar I."/>
            <person name="Pate M."/>
            <person name="Zajc U."/>
            <person name="Ocepek M."/>
        </authorList>
    </citation>
    <scope>NUCLEOTIDE SEQUENCE [LARGE SCALE GENOMIC DNA]</scope>
    <source>
        <strain evidence="11 12">L8b</strain>
    </source>
</reference>
<keyword evidence="12" id="KW-1185">Reference proteome</keyword>
<dbReference type="RefSeq" id="WP_143928351.1">
    <property type="nucleotide sequence ID" value="NZ_VKGC01000003.1"/>
</dbReference>
<keyword evidence="7 9" id="KW-0547">Nucleotide-binding</keyword>
<evidence type="ECO:0000256" key="4">
    <source>
        <dbReference type="ARBA" id="ARBA00011062"/>
    </source>
</evidence>
<keyword evidence="6 9" id="KW-0479">Metal-binding</keyword>